<dbReference type="InterPro" id="IPR036894">
    <property type="entry name" value="YbaB-like_sf"/>
</dbReference>
<keyword evidence="5" id="KW-1185">Reference proteome</keyword>
<proteinExistence type="inferred from homology"/>
<accession>A0A0M4NSM9</accession>
<dbReference type="PIRSF" id="PIRSF004555">
    <property type="entry name" value="UCP004555"/>
    <property type="match status" value="1"/>
</dbReference>
<dbReference type="InterPro" id="IPR004401">
    <property type="entry name" value="YbaB/EbfC"/>
</dbReference>
<reference evidence="4 5" key="1">
    <citation type="journal article" date="2015" name="Genome Announc.">
        <title>Genome Sequence of 'Candidatus Thioglobus autotrophica' Strain EF1, a Chemoautotroph from the SUP05 Clade of Marine Gammaproteobacteria.</title>
        <authorList>
            <person name="Shah V."/>
            <person name="Morris R.M."/>
        </authorList>
    </citation>
    <scope>NUCLEOTIDE SEQUENCE [LARGE SCALE GENOMIC DNA]</scope>
    <source>
        <strain evidence="4 5">EF1</strain>
    </source>
</reference>
<dbReference type="GO" id="GO:0043590">
    <property type="term" value="C:bacterial nucleoid"/>
    <property type="evidence" value="ECO:0007669"/>
    <property type="project" value="UniProtKB-UniRule"/>
</dbReference>
<gene>
    <name evidence="4" type="ORF">SP60_00370</name>
</gene>
<feature type="region of interest" description="Disordered" evidence="3">
    <location>
        <begin position="1"/>
        <end position="24"/>
    </location>
</feature>
<comment type="subunit">
    <text evidence="2">Homodimer.</text>
</comment>
<comment type="function">
    <text evidence="2">Binds to DNA and alters its conformation. May be involved in regulation of gene expression, nucleoid organization and DNA protection.</text>
</comment>
<dbReference type="PANTHER" id="PTHR33449:SF1">
    <property type="entry name" value="NUCLEOID-ASSOCIATED PROTEIN YBAB"/>
    <property type="match status" value="1"/>
</dbReference>
<dbReference type="Gene3D" id="3.30.1310.10">
    <property type="entry name" value="Nucleoid-associated protein YbaB-like domain"/>
    <property type="match status" value="1"/>
</dbReference>
<dbReference type="PANTHER" id="PTHR33449">
    <property type="entry name" value="NUCLEOID-ASSOCIATED PROTEIN YBAB"/>
    <property type="match status" value="1"/>
</dbReference>
<dbReference type="KEGG" id="tho:SP60_00370"/>
<dbReference type="GO" id="GO:0005829">
    <property type="term" value="C:cytosol"/>
    <property type="evidence" value="ECO:0007669"/>
    <property type="project" value="TreeGrafter"/>
</dbReference>
<dbReference type="Proteomes" id="UP000058020">
    <property type="component" value="Chromosome"/>
</dbReference>
<dbReference type="Pfam" id="PF02575">
    <property type="entry name" value="YbaB_DNA_bd"/>
    <property type="match status" value="1"/>
</dbReference>
<dbReference type="OrthoDB" id="9808738at2"/>
<comment type="similarity">
    <text evidence="2">Belongs to the YbaB/EbfC family.</text>
</comment>
<dbReference type="STRING" id="1705394.SP60_00370"/>
<keyword evidence="2" id="KW-0963">Cytoplasm</keyword>
<evidence type="ECO:0000256" key="1">
    <source>
        <dbReference type="ARBA" id="ARBA00023125"/>
    </source>
</evidence>
<comment type="subcellular location">
    <subcellularLocation>
        <location evidence="2">Cytoplasm</location>
        <location evidence="2">Nucleoid</location>
    </subcellularLocation>
</comment>
<name>A0A0M4NSM9_9GAMM</name>
<dbReference type="NCBIfam" id="TIGR00103">
    <property type="entry name" value="DNA_YbaB_EbfC"/>
    <property type="match status" value="1"/>
</dbReference>
<dbReference type="RefSeq" id="WP_053950756.1">
    <property type="nucleotide sequence ID" value="NZ_CP010552.1"/>
</dbReference>
<evidence type="ECO:0000313" key="5">
    <source>
        <dbReference type="Proteomes" id="UP000058020"/>
    </source>
</evidence>
<evidence type="ECO:0000256" key="3">
    <source>
        <dbReference type="SAM" id="MobiDB-lite"/>
    </source>
</evidence>
<organism evidence="4 5">
    <name type="scientific">Candidatus Thioglobus autotrophicus</name>
    <dbReference type="NCBI Taxonomy" id="1705394"/>
    <lineage>
        <taxon>Bacteria</taxon>
        <taxon>Pseudomonadati</taxon>
        <taxon>Pseudomonadota</taxon>
        <taxon>Gammaproteobacteria</taxon>
        <taxon>Candidatus Pseudothioglobaceae</taxon>
        <taxon>Candidatus Thioglobus</taxon>
    </lineage>
</organism>
<protein>
    <recommendedName>
        <fullName evidence="2">Nucleoid-associated protein SP60_00370</fullName>
    </recommendedName>
</protein>
<dbReference type="PATRIC" id="fig|1705394.5.peg.74"/>
<dbReference type="EMBL" id="CP010552">
    <property type="protein sequence ID" value="ALE51844.1"/>
    <property type="molecule type" value="Genomic_DNA"/>
</dbReference>
<dbReference type="SUPFAM" id="SSF82607">
    <property type="entry name" value="YbaB-like"/>
    <property type="match status" value="1"/>
</dbReference>
<keyword evidence="1 2" id="KW-0238">DNA-binding</keyword>
<dbReference type="AlphaFoldDB" id="A0A0M4NSM9"/>
<dbReference type="GO" id="GO:0003677">
    <property type="term" value="F:DNA binding"/>
    <property type="evidence" value="ECO:0007669"/>
    <property type="project" value="UniProtKB-UniRule"/>
</dbReference>
<evidence type="ECO:0000313" key="4">
    <source>
        <dbReference type="EMBL" id="ALE51844.1"/>
    </source>
</evidence>
<dbReference type="HAMAP" id="MF_00274">
    <property type="entry name" value="DNA_YbaB_EbfC"/>
    <property type="match status" value="1"/>
</dbReference>
<sequence length="107" mass="11248">MLKGGMAGMMKKAQQMQDNMQKAQEEIKTLSATGKAAAGAVEITINGEHLATNIKIDEMVMDDKDMLEDLILTAMNDATAQISSASAAKMKGATGGMKLPGGMNLPF</sequence>
<feature type="compositionally biased region" description="Low complexity" evidence="3">
    <location>
        <begin position="1"/>
        <end position="17"/>
    </location>
</feature>
<evidence type="ECO:0000256" key="2">
    <source>
        <dbReference type="HAMAP-Rule" id="MF_00274"/>
    </source>
</evidence>